<dbReference type="eggNOG" id="ENOG502RKU1">
    <property type="taxonomic scope" value="Eukaryota"/>
</dbReference>
<keyword evidence="3" id="KW-1185">Reference proteome</keyword>
<dbReference type="HOGENOM" id="CLU_1555679_0_0_1"/>
<gene>
    <name evidence="2" type="ORF">NECHADRAFT_87957</name>
</gene>
<protein>
    <submittedName>
        <fullName evidence="2">Uncharacterized protein</fullName>
    </submittedName>
</protein>
<dbReference type="STRING" id="660122.C7ZJW4"/>
<reference evidence="2 3" key="1">
    <citation type="journal article" date="2009" name="PLoS Genet.">
        <title>The genome of Nectria haematococca: contribution of supernumerary chromosomes to gene expansion.</title>
        <authorList>
            <person name="Coleman J.J."/>
            <person name="Rounsley S.D."/>
            <person name="Rodriguez-Carres M."/>
            <person name="Kuo A."/>
            <person name="Wasmann C.C."/>
            <person name="Grimwood J."/>
            <person name="Schmutz J."/>
            <person name="Taga M."/>
            <person name="White G.J."/>
            <person name="Zhou S."/>
            <person name="Schwartz D.C."/>
            <person name="Freitag M."/>
            <person name="Ma L.J."/>
            <person name="Danchin E.G."/>
            <person name="Henrissat B."/>
            <person name="Coutinho P.M."/>
            <person name="Nelson D.R."/>
            <person name="Straney D."/>
            <person name="Napoli C.A."/>
            <person name="Barker B.M."/>
            <person name="Gribskov M."/>
            <person name="Rep M."/>
            <person name="Kroken S."/>
            <person name="Molnar I."/>
            <person name="Rensing C."/>
            <person name="Kennell J.C."/>
            <person name="Zamora J."/>
            <person name="Farman M.L."/>
            <person name="Selker E.U."/>
            <person name="Salamov A."/>
            <person name="Shapiro H."/>
            <person name="Pangilinan J."/>
            <person name="Lindquist E."/>
            <person name="Lamers C."/>
            <person name="Grigoriev I.V."/>
            <person name="Geiser D.M."/>
            <person name="Covert S.F."/>
            <person name="Temporini E."/>
            <person name="Vanetten H.D."/>
        </authorList>
    </citation>
    <scope>NUCLEOTIDE SEQUENCE [LARGE SCALE GENOMIC DNA]</scope>
    <source>
        <strain evidence="3">ATCC MYA-4622 / CBS 123669 / FGSC 9596 / NRRL 45880 / 77-13-4</strain>
    </source>
</reference>
<dbReference type="OrthoDB" id="5098890at2759"/>
<sequence length="172" mass="19774">MGEVSGETHGWTENKFKDVRARGNKWLALCKFSDTRSGLSVSPGLLCFFLMGDNPFGIHRDDYLSIQDETQQRVFVDLLELNNYTTALFAAGNAYVGTFDGSTSVRFRFEQERREIDWQNQDQDEIISLLSVLDEEDQEVMHGEVIGEEEDDEEEDDEEEDEEEEDDRKGGE</sequence>
<dbReference type="VEuPathDB" id="FungiDB:NECHADRAFT_87957"/>
<dbReference type="EMBL" id="GG698936">
    <property type="protein sequence ID" value="EEU35703.1"/>
    <property type="molecule type" value="Genomic_DNA"/>
</dbReference>
<dbReference type="KEGG" id="nhe:NECHADRAFT_87957"/>
<evidence type="ECO:0000313" key="2">
    <source>
        <dbReference type="EMBL" id="EEU35703.1"/>
    </source>
</evidence>
<feature type="compositionally biased region" description="Acidic residues" evidence="1">
    <location>
        <begin position="146"/>
        <end position="166"/>
    </location>
</feature>
<proteinExistence type="predicted"/>
<dbReference type="AlphaFoldDB" id="C7ZJW4"/>
<accession>C7ZJW4</accession>
<organism evidence="2 3">
    <name type="scientific">Fusarium vanettenii (strain ATCC MYA-4622 / CBS 123669 / FGSC 9596 / NRRL 45880 / 77-13-4)</name>
    <name type="common">Fusarium solani subsp. pisi</name>
    <dbReference type="NCBI Taxonomy" id="660122"/>
    <lineage>
        <taxon>Eukaryota</taxon>
        <taxon>Fungi</taxon>
        <taxon>Dikarya</taxon>
        <taxon>Ascomycota</taxon>
        <taxon>Pezizomycotina</taxon>
        <taxon>Sordariomycetes</taxon>
        <taxon>Hypocreomycetidae</taxon>
        <taxon>Hypocreales</taxon>
        <taxon>Nectriaceae</taxon>
        <taxon>Fusarium</taxon>
        <taxon>Fusarium solani species complex</taxon>
        <taxon>Fusarium vanettenii</taxon>
    </lineage>
</organism>
<dbReference type="RefSeq" id="XP_003041416.1">
    <property type="nucleotide sequence ID" value="XM_003041370.1"/>
</dbReference>
<dbReference type="GeneID" id="9676284"/>
<evidence type="ECO:0000256" key="1">
    <source>
        <dbReference type="SAM" id="MobiDB-lite"/>
    </source>
</evidence>
<dbReference type="InParanoid" id="C7ZJW4"/>
<dbReference type="OMA" id="FERGLLC"/>
<feature type="region of interest" description="Disordered" evidence="1">
    <location>
        <begin position="136"/>
        <end position="172"/>
    </location>
</feature>
<evidence type="ECO:0000313" key="3">
    <source>
        <dbReference type="Proteomes" id="UP000005206"/>
    </source>
</evidence>
<dbReference type="Proteomes" id="UP000005206">
    <property type="component" value="Chromosome 13"/>
</dbReference>
<name>C7ZJW4_FUSV7</name>